<evidence type="ECO:0000313" key="3">
    <source>
        <dbReference type="Proteomes" id="UP000749311"/>
    </source>
</evidence>
<dbReference type="EMBL" id="JAAMOZ010000001">
    <property type="protein sequence ID" value="NIH57712.1"/>
    <property type="molecule type" value="Genomic_DNA"/>
</dbReference>
<keyword evidence="3" id="KW-1185">Reference proteome</keyword>
<comment type="caution">
    <text evidence="2">The sequence shown here is derived from an EMBL/GenBank/DDBJ whole genome shotgun (WGS) entry which is preliminary data.</text>
</comment>
<name>A0ABX0SLV6_9ACTN</name>
<dbReference type="RefSeq" id="WP_208390542.1">
    <property type="nucleotide sequence ID" value="NZ_BAAAOO010000007.1"/>
</dbReference>
<dbReference type="Proteomes" id="UP000749311">
    <property type="component" value="Unassembled WGS sequence"/>
</dbReference>
<evidence type="ECO:0000313" key="2">
    <source>
        <dbReference type="EMBL" id="NIH57712.1"/>
    </source>
</evidence>
<reference evidence="2 3" key="1">
    <citation type="submission" date="2020-02" db="EMBL/GenBank/DDBJ databases">
        <title>Sequencing the genomes of 1000 actinobacteria strains.</title>
        <authorList>
            <person name="Klenk H.-P."/>
        </authorList>
    </citation>
    <scope>NUCLEOTIDE SEQUENCE [LARGE SCALE GENOMIC DNA]</scope>
    <source>
        <strain evidence="2 3">DSM 19609</strain>
    </source>
</reference>
<proteinExistence type="predicted"/>
<gene>
    <name evidence="2" type="ORF">FB473_002357</name>
</gene>
<evidence type="ECO:0000256" key="1">
    <source>
        <dbReference type="SAM" id="MobiDB-lite"/>
    </source>
</evidence>
<sequence length="223" mass="24869">MNMRDNSKENGRRSAMAAGTGTMAPMDVRRLTPAEHLSDHWEKRRGRTRPRPEYTWYLTYGHSPELHDLASAFQATIKGERHVVPVATPWLHSTLVRPGAADGMFGPEGFDRLPPAPPEPFLLTEAIIFDEGAAIIGVSDTWQAWLNAARAALVLDNPNPHVWLHVSLCYTTGPYPTDNLDDRLSPLVSPLASVDAGRPVLTFCELHRRETAYEWTPIAERAL</sequence>
<protein>
    <submittedName>
        <fullName evidence="2">Uncharacterized protein</fullName>
    </submittedName>
</protein>
<feature type="compositionally biased region" description="Low complexity" evidence="1">
    <location>
        <begin position="15"/>
        <end position="24"/>
    </location>
</feature>
<feature type="region of interest" description="Disordered" evidence="1">
    <location>
        <begin position="1"/>
        <end position="24"/>
    </location>
</feature>
<organism evidence="2 3">
    <name type="scientific">Brooklawnia cerclae</name>
    <dbReference type="NCBI Taxonomy" id="349934"/>
    <lineage>
        <taxon>Bacteria</taxon>
        <taxon>Bacillati</taxon>
        <taxon>Actinomycetota</taxon>
        <taxon>Actinomycetes</taxon>
        <taxon>Propionibacteriales</taxon>
        <taxon>Propionibacteriaceae</taxon>
        <taxon>Brooklawnia</taxon>
    </lineage>
</organism>
<accession>A0ABX0SLV6</accession>
<feature type="compositionally biased region" description="Basic and acidic residues" evidence="1">
    <location>
        <begin position="1"/>
        <end position="12"/>
    </location>
</feature>